<protein>
    <recommendedName>
        <fullName evidence="5">UPF0173 metal-dependent hydrolase VF724_08210</fullName>
    </recommendedName>
</protein>
<dbReference type="InterPro" id="IPR036866">
    <property type="entry name" value="RibonucZ/Hydroxyglut_hydro"/>
</dbReference>
<dbReference type="GO" id="GO:0016787">
    <property type="term" value="F:hydrolase activity"/>
    <property type="evidence" value="ECO:0007669"/>
    <property type="project" value="UniProtKB-KW"/>
</dbReference>
<name>A0ABU5ZGK4_9BACL</name>
<dbReference type="InterPro" id="IPR050114">
    <property type="entry name" value="UPF0173_UPF0282_UlaG_hydrolase"/>
</dbReference>
<sequence length="228" mass="24952">MKITYYGHSCLLVENGEHRVIIDPFLTANPNSGGTTPDEIKVNAVILTHGHGDHFGDTLQIAQMNDCPVIATFELAQYCQSKGAKTHEMNLGGKHDFGGFSVKLTQAFHSSSVFDGKQFIYAGMPAGVLLSMGGKTLYHAGDTALFGDMKLIGERNRIDIAALPVGDNYTMGPEDAVTAAQWLNVKQVIPIHYNTFPVIEQDNKRLKSLFGDADIRCHTLQSRESLEI</sequence>
<comment type="catalytic activity">
    <reaction evidence="2">
        <text>3',5'-cyclic CMP + H2O = CMP + H(+)</text>
        <dbReference type="Rhea" id="RHEA:72675"/>
        <dbReference type="ChEBI" id="CHEBI:15377"/>
        <dbReference type="ChEBI" id="CHEBI:15378"/>
        <dbReference type="ChEBI" id="CHEBI:58003"/>
        <dbReference type="ChEBI" id="CHEBI:60377"/>
    </reaction>
    <physiologicalReaction direction="left-to-right" evidence="2">
        <dbReference type="Rhea" id="RHEA:72676"/>
    </physiologicalReaction>
</comment>
<dbReference type="Proteomes" id="UP001310386">
    <property type="component" value="Unassembled WGS sequence"/>
</dbReference>
<comment type="similarity">
    <text evidence="5">Belongs to the UPF0173 family.</text>
</comment>
<comment type="function">
    <text evidence="3">Counteracts the endogenous Pycsar antiviral defense system. Phosphodiesterase that enables metal-dependent hydrolysis of host cyclic nucleotide Pycsar defense signals such as cCMP and cUMP.</text>
</comment>
<dbReference type="InterPro" id="IPR022877">
    <property type="entry name" value="UPF0173"/>
</dbReference>
<gene>
    <name evidence="7" type="ORF">VF724_08210</name>
</gene>
<dbReference type="SMART" id="SM00849">
    <property type="entry name" value="Lactamase_B"/>
    <property type="match status" value="1"/>
</dbReference>
<evidence type="ECO:0000313" key="8">
    <source>
        <dbReference type="Proteomes" id="UP001310386"/>
    </source>
</evidence>
<reference evidence="7" key="1">
    <citation type="submission" date="2023-12" db="EMBL/GenBank/DDBJ databases">
        <title>Fervidustalea candida gen. nov., sp. nov., a novel member of the family Paenibacillaceae isolated from a geothermal area.</title>
        <authorList>
            <person name="Li W.-J."/>
            <person name="Jiao J.-Y."/>
            <person name="Chen Y."/>
        </authorList>
    </citation>
    <scope>NUCLEOTIDE SEQUENCE</scope>
    <source>
        <strain evidence="7">SYSU GA230002</strain>
    </source>
</reference>
<evidence type="ECO:0000259" key="6">
    <source>
        <dbReference type="SMART" id="SM00849"/>
    </source>
</evidence>
<dbReference type="HAMAP" id="MF_00457">
    <property type="entry name" value="UPF0173"/>
    <property type="match status" value="1"/>
</dbReference>
<comment type="catalytic activity">
    <reaction evidence="4">
        <text>3',5'-cyclic UMP + H2O = UMP + H(+)</text>
        <dbReference type="Rhea" id="RHEA:70575"/>
        <dbReference type="ChEBI" id="CHEBI:15377"/>
        <dbReference type="ChEBI" id="CHEBI:15378"/>
        <dbReference type="ChEBI" id="CHEBI:57865"/>
        <dbReference type="ChEBI" id="CHEBI:184387"/>
    </reaction>
    <physiologicalReaction direction="left-to-right" evidence="4">
        <dbReference type="Rhea" id="RHEA:70576"/>
    </physiologicalReaction>
</comment>
<dbReference type="NCBIfam" id="NF001911">
    <property type="entry name" value="PRK00685.1"/>
    <property type="match status" value="1"/>
</dbReference>
<evidence type="ECO:0000256" key="2">
    <source>
        <dbReference type="ARBA" id="ARBA00034221"/>
    </source>
</evidence>
<evidence type="ECO:0000256" key="1">
    <source>
        <dbReference type="ARBA" id="ARBA00022801"/>
    </source>
</evidence>
<dbReference type="PANTHER" id="PTHR43546">
    <property type="entry name" value="UPF0173 METAL-DEPENDENT HYDROLASE MJ1163-RELATED"/>
    <property type="match status" value="1"/>
</dbReference>
<keyword evidence="1 5" id="KW-0378">Hydrolase</keyword>
<dbReference type="Pfam" id="PF13483">
    <property type="entry name" value="Lactamase_B_3"/>
    <property type="match status" value="1"/>
</dbReference>
<dbReference type="SUPFAM" id="SSF56281">
    <property type="entry name" value="Metallo-hydrolase/oxidoreductase"/>
    <property type="match status" value="1"/>
</dbReference>
<accession>A0ABU5ZGK4</accession>
<evidence type="ECO:0000313" key="7">
    <source>
        <dbReference type="EMBL" id="MEB3101644.1"/>
    </source>
</evidence>
<dbReference type="InterPro" id="IPR001279">
    <property type="entry name" value="Metallo-B-lactamas"/>
</dbReference>
<dbReference type="EMBL" id="JAYJLD010000009">
    <property type="protein sequence ID" value="MEB3101644.1"/>
    <property type="molecule type" value="Genomic_DNA"/>
</dbReference>
<keyword evidence="8" id="KW-1185">Reference proteome</keyword>
<dbReference type="Gene3D" id="3.60.15.10">
    <property type="entry name" value="Ribonuclease Z/Hydroxyacylglutathione hydrolase-like"/>
    <property type="match status" value="1"/>
</dbReference>
<feature type="domain" description="Metallo-beta-lactamase" evidence="6">
    <location>
        <begin position="7"/>
        <end position="192"/>
    </location>
</feature>
<evidence type="ECO:0000256" key="3">
    <source>
        <dbReference type="ARBA" id="ARBA00034301"/>
    </source>
</evidence>
<dbReference type="RefSeq" id="WP_371753763.1">
    <property type="nucleotide sequence ID" value="NZ_JAYJLD010000009.1"/>
</dbReference>
<evidence type="ECO:0000256" key="5">
    <source>
        <dbReference type="HAMAP-Rule" id="MF_00457"/>
    </source>
</evidence>
<dbReference type="PANTHER" id="PTHR43546:SF3">
    <property type="entry name" value="UPF0173 METAL-DEPENDENT HYDROLASE MJ1163"/>
    <property type="match status" value="1"/>
</dbReference>
<organism evidence="7 8">
    <name type="scientific">Ferviditalea candida</name>
    <dbReference type="NCBI Taxonomy" id="3108399"/>
    <lineage>
        <taxon>Bacteria</taxon>
        <taxon>Bacillati</taxon>
        <taxon>Bacillota</taxon>
        <taxon>Bacilli</taxon>
        <taxon>Bacillales</taxon>
        <taxon>Paenibacillaceae</taxon>
        <taxon>Ferviditalea</taxon>
    </lineage>
</organism>
<proteinExistence type="inferred from homology"/>
<comment type="caution">
    <text evidence="7">The sequence shown here is derived from an EMBL/GenBank/DDBJ whole genome shotgun (WGS) entry which is preliminary data.</text>
</comment>
<evidence type="ECO:0000256" key="4">
    <source>
        <dbReference type="ARBA" id="ARBA00048505"/>
    </source>
</evidence>